<reference evidence="1 2" key="1">
    <citation type="journal article" date="2017" name="Curr. Biol.">
        <title>Genome architecture and evolution of a unichromosomal asexual nematode.</title>
        <authorList>
            <person name="Fradin H."/>
            <person name="Zegar C."/>
            <person name="Gutwein M."/>
            <person name="Lucas J."/>
            <person name="Kovtun M."/>
            <person name="Corcoran D."/>
            <person name="Baugh L.R."/>
            <person name="Kiontke K."/>
            <person name="Gunsalus K."/>
            <person name="Fitch D.H."/>
            <person name="Piano F."/>
        </authorList>
    </citation>
    <scope>NUCLEOTIDE SEQUENCE [LARGE SCALE GENOMIC DNA]</scope>
    <source>
        <strain evidence="1">PF1309</strain>
    </source>
</reference>
<protein>
    <submittedName>
        <fullName evidence="1">Uncharacterized protein</fullName>
    </submittedName>
</protein>
<sequence length="157" mass="17936">MTAGCMFNNCGKRRQQLERSKMEREREDDSIGQWPCYMLRQMLGNHLLAIYDRNIEFQNGALTNHQPFDKESFCQIANPSHAVWIPLFVLPPVDNQPQLAFAFIQFTSLHILIHICLTASLSAASIQASGRHNYACASLPHSPLLHCNAMHFKRAQR</sequence>
<gene>
    <name evidence="1" type="ORF">WR25_06566</name>
</gene>
<organism evidence="1 2">
    <name type="scientific">Diploscapter pachys</name>
    <dbReference type="NCBI Taxonomy" id="2018661"/>
    <lineage>
        <taxon>Eukaryota</taxon>
        <taxon>Metazoa</taxon>
        <taxon>Ecdysozoa</taxon>
        <taxon>Nematoda</taxon>
        <taxon>Chromadorea</taxon>
        <taxon>Rhabditida</taxon>
        <taxon>Rhabditina</taxon>
        <taxon>Rhabditomorpha</taxon>
        <taxon>Rhabditoidea</taxon>
        <taxon>Rhabditidae</taxon>
        <taxon>Diploscapter</taxon>
    </lineage>
</organism>
<keyword evidence="2" id="KW-1185">Reference proteome</keyword>
<proteinExistence type="predicted"/>
<accession>A0A2A2L069</accession>
<dbReference type="EMBL" id="LIAE01007410">
    <property type="protein sequence ID" value="PAV79503.1"/>
    <property type="molecule type" value="Genomic_DNA"/>
</dbReference>
<name>A0A2A2L069_9BILA</name>
<evidence type="ECO:0000313" key="2">
    <source>
        <dbReference type="Proteomes" id="UP000218231"/>
    </source>
</evidence>
<dbReference type="AlphaFoldDB" id="A0A2A2L069"/>
<dbReference type="Proteomes" id="UP000218231">
    <property type="component" value="Unassembled WGS sequence"/>
</dbReference>
<evidence type="ECO:0000313" key="1">
    <source>
        <dbReference type="EMBL" id="PAV79503.1"/>
    </source>
</evidence>
<comment type="caution">
    <text evidence="1">The sequence shown here is derived from an EMBL/GenBank/DDBJ whole genome shotgun (WGS) entry which is preliminary data.</text>
</comment>